<dbReference type="Proteomes" id="UP001138757">
    <property type="component" value="Unassembled WGS sequence"/>
</dbReference>
<gene>
    <name evidence="4" type="ORF">KK488_00945</name>
</gene>
<evidence type="ECO:0000313" key="5">
    <source>
        <dbReference type="Proteomes" id="UP001138757"/>
    </source>
</evidence>
<comment type="similarity">
    <text evidence="1">Belongs to the UPF0337 (CsbD) family.</text>
</comment>
<dbReference type="Pfam" id="PF05532">
    <property type="entry name" value="CsbD"/>
    <property type="match status" value="1"/>
</dbReference>
<evidence type="ECO:0000256" key="2">
    <source>
        <dbReference type="SAM" id="MobiDB-lite"/>
    </source>
</evidence>
<dbReference type="InterPro" id="IPR008462">
    <property type="entry name" value="CsbD"/>
</dbReference>
<comment type="caution">
    <text evidence="4">The sequence shown here is derived from an EMBL/GenBank/DDBJ whole genome shotgun (WGS) entry which is preliminary data.</text>
</comment>
<dbReference type="AlphaFoldDB" id="A0A9X1D9E3"/>
<reference evidence="4" key="1">
    <citation type="submission" date="2021-05" db="EMBL/GenBank/DDBJ databases">
        <title>Genome of Sphingobium sp. strain.</title>
        <authorList>
            <person name="Fan R."/>
        </authorList>
    </citation>
    <scope>NUCLEOTIDE SEQUENCE</scope>
    <source>
        <strain evidence="4">H33</strain>
    </source>
</reference>
<protein>
    <submittedName>
        <fullName evidence="4">CsbD family protein</fullName>
    </submittedName>
</protein>
<evidence type="ECO:0000256" key="1">
    <source>
        <dbReference type="ARBA" id="ARBA00009129"/>
    </source>
</evidence>
<proteinExistence type="inferred from homology"/>
<keyword evidence="5" id="KW-1185">Reference proteome</keyword>
<evidence type="ECO:0000259" key="3">
    <source>
        <dbReference type="Pfam" id="PF05532"/>
    </source>
</evidence>
<dbReference type="EMBL" id="JAHGAW010000001">
    <property type="protein sequence ID" value="MBT2185511.1"/>
    <property type="molecule type" value="Genomic_DNA"/>
</dbReference>
<organism evidence="4 5">
    <name type="scientific">Sphingobium nicotianae</name>
    <dbReference type="NCBI Taxonomy" id="2782607"/>
    <lineage>
        <taxon>Bacteria</taxon>
        <taxon>Pseudomonadati</taxon>
        <taxon>Pseudomonadota</taxon>
        <taxon>Alphaproteobacteria</taxon>
        <taxon>Sphingomonadales</taxon>
        <taxon>Sphingomonadaceae</taxon>
        <taxon>Sphingobium</taxon>
    </lineage>
</organism>
<sequence>MGELIDKAKGIGNEIAGNAKQAQGEATNNPDKKAEGLGQEIKGKAQQIKGSIKGALGDKV</sequence>
<dbReference type="SUPFAM" id="SSF69047">
    <property type="entry name" value="Hypothetical protein YjbJ"/>
    <property type="match status" value="1"/>
</dbReference>
<feature type="region of interest" description="Disordered" evidence="2">
    <location>
        <begin position="16"/>
        <end position="35"/>
    </location>
</feature>
<accession>A0A9X1D9E3</accession>
<feature type="compositionally biased region" description="Polar residues" evidence="2">
    <location>
        <begin position="20"/>
        <end position="29"/>
    </location>
</feature>
<name>A0A9X1D9E3_9SPHN</name>
<dbReference type="InterPro" id="IPR036629">
    <property type="entry name" value="YjbJ_sf"/>
</dbReference>
<feature type="domain" description="CsbD-like" evidence="3">
    <location>
        <begin position="6"/>
        <end position="56"/>
    </location>
</feature>
<evidence type="ECO:0000313" key="4">
    <source>
        <dbReference type="EMBL" id="MBT2185511.1"/>
    </source>
</evidence>